<evidence type="ECO:0000313" key="3">
    <source>
        <dbReference type="Proteomes" id="UP000314294"/>
    </source>
</evidence>
<organism evidence="2 3">
    <name type="scientific">Liparis tanakae</name>
    <name type="common">Tanaka's snailfish</name>
    <dbReference type="NCBI Taxonomy" id="230148"/>
    <lineage>
        <taxon>Eukaryota</taxon>
        <taxon>Metazoa</taxon>
        <taxon>Chordata</taxon>
        <taxon>Craniata</taxon>
        <taxon>Vertebrata</taxon>
        <taxon>Euteleostomi</taxon>
        <taxon>Actinopterygii</taxon>
        <taxon>Neopterygii</taxon>
        <taxon>Teleostei</taxon>
        <taxon>Neoteleostei</taxon>
        <taxon>Acanthomorphata</taxon>
        <taxon>Eupercaria</taxon>
        <taxon>Perciformes</taxon>
        <taxon>Cottioidei</taxon>
        <taxon>Cottales</taxon>
        <taxon>Liparidae</taxon>
        <taxon>Liparis</taxon>
    </lineage>
</organism>
<reference evidence="2 3" key="1">
    <citation type="submission" date="2019-03" db="EMBL/GenBank/DDBJ databases">
        <title>First draft genome of Liparis tanakae, snailfish: a comprehensive survey of snailfish specific genes.</title>
        <authorList>
            <person name="Kim W."/>
            <person name="Song I."/>
            <person name="Jeong J.-H."/>
            <person name="Kim D."/>
            <person name="Kim S."/>
            <person name="Ryu S."/>
            <person name="Song J.Y."/>
            <person name="Lee S.K."/>
        </authorList>
    </citation>
    <scope>NUCLEOTIDE SEQUENCE [LARGE SCALE GENOMIC DNA]</scope>
    <source>
        <tissue evidence="2">Muscle</tissue>
    </source>
</reference>
<dbReference type="Proteomes" id="UP000314294">
    <property type="component" value="Unassembled WGS sequence"/>
</dbReference>
<dbReference type="EMBL" id="SRLO01000657">
    <property type="protein sequence ID" value="TNN49436.1"/>
    <property type="molecule type" value="Genomic_DNA"/>
</dbReference>
<name>A0A4Z2G7A4_9TELE</name>
<accession>A0A4Z2G7A4</accession>
<keyword evidence="3" id="KW-1185">Reference proteome</keyword>
<comment type="caution">
    <text evidence="2">The sequence shown here is derived from an EMBL/GenBank/DDBJ whole genome shotgun (WGS) entry which is preliminary data.</text>
</comment>
<gene>
    <name evidence="2" type="ORF">EYF80_040391</name>
</gene>
<feature type="region of interest" description="Disordered" evidence="1">
    <location>
        <begin position="43"/>
        <end position="66"/>
    </location>
</feature>
<sequence length="81" mass="8657">MEEKLDETLMMAALLQDMKSSKKGATPLATPLATQLATQLAPPVPSCSTTCTSRGDRAAASSPLRRRCPLAKGRDVKIRES</sequence>
<evidence type="ECO:0000256" key="1">
    <source>
        <dbReference type="SAM" id="MobiDB-lite"/>
    </source>
</evidence>
<dbReference type="AlphaFoldDB" id="A0A4Z2G7A4"/>
<proteinExistence type="predicted"/>
<protein>
    <submittedName>
        <fullName evidence="2">Uncharacterized protein</fullName>
    </submittedName>
</protein>
<evidence type="ECO:0000313" key="2">
    <source>
        <dbReference type="EMBL" id="TNN49436.1"/>
    </source>
</evidence>